<dbReference type="RefSeq" id="WP_183213990.1">
    <property type="nucleotide sequence ID" value="NZ_JACHOR010000004.1"/>
</dbReference>
<dbReference type="Proteomes" id="UP000545037">
    <property type="component" value="Unassembled WGS sequence"/>
</dbReference>
<proteinExistence type="predicted"/>
<dbReference type="AlphaFoldDB" id="A0A7W9CJW2"/>
<dbReference type="EMBL" id="JACHOR010000004">
    <property type="protein sequence ID" value="MBB5747038.1"/>
    <property type="molecule type" value="Genomic_DNA"/>
</dbReference>
<organism evidence="2 3">
    <name type="scientific">Brevundimonas variabilis</name>
    <dbReference type="NCBI Taxonomy" id="74312"/>
    <lineage>
        <taxon>Bacteria</taxon>
        <taxon>Pseudomonadati</taxon>
        <taxon>Pseudomonadota</taxon>
        <taxon>Alphaproteobacteria</taxon>
        <taxon>Caulobacterales</taxon>
        <taxon>Caulobacteraceae</taxon>
        <taxon>Brevundimonas</taxon>
    </lineage>
</organism>
<comment type="caution">
    <text evidence="2">The sequence shown here is derived from an EMBL/GenBank/DDBJ whole genome shotgun (WGS) entry which is preliminary data.</text>
</comment>
<feature type="region of interest" description="Disordered" evidence="1">
    <location>
        <begin position="261"/>
        <end position="286"/>
    </location>
</feature>
<sequence length="522" mass="58230">MNWQTFDLNIPDVASATDEELEALFPELDGRWSRQTHALIKAHGATGLDLDQNWAGVPQWWACPCCLRAKVELVRMNTNGVLMAHLHEHHDHIHEYMAHRLQARYGKEWPRGIPPGTYELEHSGSVMIERFQRTLVCEECNTADAEAKSRSSRIDAYFSFRLGEIASFIKPHPNRKHDVDADQAQEIWETERSDFQQRIALADHLLEHIHQGAITRERTRGVPGWPFSYDAMAHQALMRADGAYDAIGVARDALVNRSIARDGVGASRPRTDKAGPRPTPQEVAAHDGGQYPANWVLAGPDWRCAACDRDRADILRRSRKSGRRWSGDIRPHTTYLYGPCPTSCQADAVVVAHESRFICDCCASLLGWLRSQEAGAAPRALGLTLEDMRLCSDAGPNRQHIPDLERLRTAAAAAEKVAPSITAYHGRLAVAIAPRQTYHYFLGRKPGDWAFAWREVVGRYGRMSQGETLDAARDRMRTLTSLADRLAPLDSGPTPLPSPQGSPSAEAIRAFSADVLPRINWG</sequence>
<gene>
    <name evidence="2" type="ORF">GGR13_002645</name>
</gene>
<evidence type="ECO:0000313" key="3">
    <source>
        <dbReference type="Proteomes" id="UP000545037"/>
    </source>
</evidence>
<accession>A0A7W9CJW2</accession>
<evidence type="ECO:0000313" key="2">
    <source>
        <dbReference type="EMBL" id="MBB5747038.1"/>
    </source>
</evidence>
<evidence type="ECO:0000256" key="1">
    <source>
        <dbReference type="SAM" id="MobiDB-lite"/>
    </source>
</evidence>
<keyword evidence="3" id="KW-1185">Reference proteome</keyword>
<name>A0A7W9CJW2_9CAUL</name>
<protein>
    <submittedName>
        <fullName evidence="2">Uncharacterized protein</fullName>
    </submittedName>
</protein>
<reference evidence="2 3" key="1">
    <citation type="submission" date="2020-08" db="EMBL/GenBank/DDBJ databases">
        <title>Genomic Encyclopedia of Type Strains, Phase IV (KMG-IV): sequencing the most valuable type-strain genomes for metagenomic binning, comparative biology and taxonomic classification.</title>
        <authorList>
            <person name="Goeker M."/>
        </authorList>
    </citation>
    <scope>NUCLEOTIDE SEQUENCE [LARGE SCALE GENOMIC DNA]</scope>
    <source>
        <strain evidence="2 3">DSM 4737</strain>
    </source>
</reference>